<proteinExistence type="predicted"/>
<reference evidence="2" key="1">
    <citation type="journal article" date="2019" name="Plant Biotechnol. J.">
        <title>Genome sequencing of the Australian wild diploid species Gossypium australe highlights disease resistance and delayed gland morphogenesis.</title>
        <authorList>
            <person name="Cai Y."/>
            <person name="Cai X."/>
            <person name="Wang Q."/>
            <person name="Wang P."/>
            <person name="Zhang Y."/>
            <person name="Cai C."/>
            <person name="Xu Y."/>
            <person name="Wang K."/>
            <person name="Zhou Z."/>
            <person name="Wang C."/>
            <person name="Geng S."/>
            <person name="Li B."/>
            <person name="Dong Q."/>
            <person name="Hou Y."/>
            <person name="Wang H."/>
            <person name="Ai P."/>
            <person name="Liu Z."/>
            <person name="Yi F."/>
            <person name="Sun M."/>
            <person name="An G."/>
            <person name="Cheng J."/>
            <person name="Zhang Y."/>
            <person name="Shi Q."/>
            <person name="Xie Y."/>
            <person name="Shi X."/>
            <person name="Chang Y."/>
            <person name="Huang F."/>
            <person name="Chen Y."/>
            <person name="Hong S."/>
            <person name="Mi L."/>
            <person name="Sun Q."/>
            <person name="Zhang L."/>
            <person name="Zhou B."/>
            <person name="Peng R."/>
            <person name="Zhang X."/>
            <person name="Liu F."/>
        </authorList>
    </citation>
    <scope>NUCLEOTIDE SEQUENCE [LARGE SCALE GENOMIC DNA]</scope>
    <source>
        <strain evidence="2">cv. PA1801</strain>
    </source>
</reference>
<accession>A0A5B6VTE3</accession>
<dbReference type="EMBL" id="SMMG02000005">
    <property type="protein sequence ID" value="KAA3472739.1"/>
    <property type="molecule type" value="Genomic_DNA"/>
</dbReference>
<organism evidence="1 2">
    <name type="scientific">Gossypium australe</name>
    <dbReference type="NCBI Taxonomy" id="47621"/>
    <lineage>
        <taxon>Eukaryota</taxon>
        <taxon>Viridiplantae</taxon>
        <taxon>Streptophyta</taxon>
        <taxon>Embryophyta</taxon>
        <taxon>Tracheophyta</taxon>
        <taxon>Spermatophyta</taxon>
        <taxon>Magnoliopsida</taxon>
        <taxon>eudicotyledons</taxon>
        <taxon>Gunneridae</taxon>
        <taxon>Pentapetalae</taxon>
        <taxon>rosids</taxon>
        <taxon>malvids</taxon>
        <taxon>Malvales</taxon>
        <taxon>Malvaceae</taxon>
        <taxon>Malvoideae</taxon>
        <taxon>Gossypium</taxon>
    </lineage>
</organism>
<keyword evidence="2" id="KW-1185">Reference proteome</keyword>
<comment type="caution">
    <text evidence="1">The sequence shown here is derived from an EMBL/GenBank/DDBJ whole genome shotgun (WGS) entry which is preliminary data.</text>
</comment>
<gene>
    <name evidence="1" type="ORF">EPI10_023190</name>
</gene>
<dbReference type="Proteomes" id="UP000325315">
    <property type="component" value="Unassembled WGS sequence"/>
</dbReference>
<name>A0A5B6VTE3_9ROSI</name>
<dbReference type="AlphaFoldDB" id="A0A5B6VTE3"/>
<dbReference type="OrthoDB" id="10606535at2759"/>
<sequence>MHRFQSSEKQFPKPNHYSTFLFSSYLETPIKYLSIRFLSSPPIQLQCVLLRDPSDQRHARASAANEKAISSWISVLKTSTFPEAFLNTTPETDFAQESSKAASKLILIVKPSGGHQPTYSSLMAFSEDMVNVFSSCTTSGTDYHREQSLAPKINKMGNKIPRNFPN</sequence>
<evidence type="ECO:0000313" key="2">
    <source>
        <dbReference type="Proteomes" id="UP000325315"/>
    </source>
</evidence>
<protein>
    <submittedName>
        <fullName evidence="1">Uncharacterized protein</fullName>
    </submittedName>
</protein>
<evidence type="ECO:0000313" key="1">
    <source>
        <dbReference type="EMBL" id="KAA3472739.1"/>
    </source>
</evidence>